<sequence length="237" mass="26003">MHFSLLRGVILLAGILQIAFACLAINNGDSEPPPSSVCSRCPTLYTPNCNGLTGRHICLTAKQAQVQLTEVAGKCVFNYVCPEPTDANAWPLISHGQGPLVIRGDLRCGPPNYIWRNALYGPMQKFSCMSEARTRCGGCVDIYKPKDPCDVNNCAPRDFVSLWVMRDPRNKKQCLLNFLCPVGTVAFTFDEARNAYVRASGQALTCTDNGPGSSWYRRFSSPEPDIHVTAVSCFSET</sequence>
<gene>
    <name evidence="2" type="primary">Acey_s0312.g2182</name>
    <name evidence="2" type="ORF">Y032_0312g2182</name>
</gene>
<evidence type="ECO:0000313" key="3">
    <source>
        <dbReference type="Proteomes" id="UP000024635"/>
    </source>
</evidence>
<evidence type="ECO:0000313" key="2">
    <source>
        <dbReference type="EMBL" id="EYB84683.1"/>
    </source>
</evidence>
<feature type="chain" id="PRO_5001488922" evidence="1">
    <location>
        <begin position="22"/>
        <end position="237"/>
    </location>
</feature>
<dbReference type="EMBL" id="JARK01001648">
    <property type="protein sequence ID" value="EYB84683.1"/>
    <property type="molecule type" value="Genomic_DNA"/>
</dbReference>
<evidence type="ECO:0000256" key="1">
    <source>
        <dbReference type="SAM" id="SignalP"/>
    </source>
</evidence>
<feature type="signal peptide" evidence="1">
    <location>
        <begin position="1"/>
        <end position="21"/>
    </location>
</feature>
<dbReference type="PROSITE" id="PS51257">
    <property type="entry name" value="PROKAR_LIPOPROTEIN"/>
    <property type="match status" value="1"/>
</dbReference>
<keyword evidence="1" id="KW-0732">Signal</keyword>
<comment type="caution">
    <text evidence="2">The sequence shown here is derived from an EMBL/GenBank/DDBJ whole genome shotgun (WGS) entry which is preliminary data.</text>
</comment>
<organism evidence="2 3">
    <name type="scientific">Ancylostoma ceylanicum</name>
    <dbReference type="NCBI Taxonomy" id="53326"/>
    <lineage>
        <taxon>Eukaryota</taxon>
        <taxon>Metazoa</taxon>
        <taxon>Ecdysozoa</taxon>
        <taxon>Nematoda</taxon>
        <taxon>Chromadorea</taxon>
        <taxon>Rhabditida</taxon>
        <taxon>Rhabditina</taxon>
        <taxon>Rhabditomorpha</taxon>
        <taxon>Strongyloidea</taxon>
        <taxon>Ancylostomatidae</taxon>
        <taxon>Ancylostomatinae</taxon>
        <taxon>Ancylostoma</taxon>
    </lineage>
</organism>
<proteinExistence type="predicted"/>
<protein>
    <submittedName>
        <fullName evidence="2">Uncharacterized protein</fullName>
    </submittedName>
</protein>
<reference evidence="3" key="1">
    <citation type="journal article" date="2015" name="Nat. Genet.">
        <title>The genome and transcriptome of the zoonotic hookworm Ancylostoma ceylanicum identify infection-specific gene families.</title>
        <authorList>
            <person name="Schwarz E.M."/>
            <person name="Hu Y."/>
            <person name="Antoshechkin I."/>
            <person name="Miller M.M."/>
            <person name="Sternberg P.W."/>
            <person name="Aroian R.V."/>
        </authorList>
    </citation>
    <scope>NUCLEOTIDE SEQUENCE</scope>
    <source>
        <strain evidence="3">HY135</strain>
    </source>
</reference>
<dbReference type="AlphaFoldDB" id="A0A016S227"/>
<name>A0A016S227_9BILA</name>
<accession>A0A016S227</accession>
<keyword evidence="3" id="KW-1185">Reference proteome</keyword>
<dbReference type="OrthoDB" id="5886403at2759"/>
<dbReference type="Proteomes" id="UP000024635">
    <property type="component" value="Unassembled WGS sequence"/>
</dbReference>